<organism evidence="1 2">
    <name type="scientific">Petromyces alliaceus</name>
    <name type="common">Aspergillus alliaceus</name>
    <dbReference type="NCBI Taxonomy" id="209559"/>
    <lineage>
        <taxon>Eukaryota</taxon>
        <taxon>Fungi</taxon>
        <taxon>Dikarya</taxon>
        <taxon>Ascomycota</taxon>
        <taxon>Pezizomycotina</taxon>
        <taxon>Eurotiomycetes</taxon>
        <taxon>Eurotiomycetidae</taxon>
        <taxon>Eurotiales</taxon>
        <taxon>Aspergillaceae</taxon>
        <taxon>Aspergillus</taxon>
        <taxon>Aspergillus subgen. Circumdati</taxon>
    </lineage>
</organism>
<name>A0A8H6E2Y6_PETAA</name>
<dbReference type="AlphaFoldDB" id="A0A8H6E2Y6"/>
<accession>A0A8H6E2Y6</accession>
<dbReference type="EMBL" id="SPNV01000255">
    <property type="protein sequence ID" value="KAF5857477.1"/>
    <property type="molecule type" value="Genomic_DNA"/>
</dbReference>
<reference evidence="1 2" key="1">
    <citation type="submission" date="2019-04" db="EMBL/GenBank/DDBJ databases">
        <title>Aspergillus burnettii sp. nov., novel species from soil in southeast Queensland.</title>
        <authorList>
            <person name="Gilchrist C.L.M."/>
            <person name="Pitt J.I."/>
            <person name="Lange L."/>
            <person name="Lacey H.J."/>
            <person name="Vuong D."/>
            <person name="Midgley D.J."/>
            <person name="Greenfield P."/>
            <person name="Bradbury M."/>
            <person name="Lacey E."/>
            <person name="Busk P.K."/>
            <person name="Pilgaard B."/>
            <person name="Chooi Y.H."/>
            <person name="Piggott A.M."/>
        </authorList>
    </citation>
    <scope>NUCLEOTIDE SEQUENCE [LARGE SCALE GENOMIC DNA]</scope>
    <source>
        <strain evidence="1 2">FRR 5400</strain>
    </source>
</reference>
<protein>
    <submittedName>
        <fullName evidence="1">Uncharacterized protein</fullName>
    </submittedName>
</protein>
<evidence type="ECO:0000313" key="1">
    <source>
        <dbReference type="EMBL" id="KAF5857477.1"/>
    </source>
</evidence>
<dbReference type="Proteomes" id="UP000541154">
    <property type="component" value="Unassembled WGS sequence"/>
</dbReference>
<keyword evidence="2" id="KW-1185">Reference proteome</keyword>
<sequence length="230" mass="26259">MILRFEFSKYFRTRRSRAELDERIKDFPRFWTEPNVLGQRLRLSKALTALEVAAALGHEDLFSMDRDAGADETAWTSVSEARRVDFDDTKPSFMSTPSPVHEANATGQPAMLHRLLHTPDVWTCITSLHQHEDLDKHLCSPIFDIHPLHFAVGRHDVDLLSRLSMALSSAGTTALRQNLLHIASLPMMSECIDKENHDSVRSIHCAPTLIYTWLSHQFPSPLHLDPNKDW</sequence>
<gene>
    <name evidence="1" type="ORF">ETB97_005721</name>
</gene>
<comment type="caution">
    <text evidence="1">The sequence shown here is derived from an EMBL/GenBank/DDBJ whole genome shotgun (WGS) entry which is preliminary data.</text>
</comment>
<proteinExistence type="predicted"/>
<evidence type="ECO:0000313" key="2">
    <source>
        <dbReference type="Proteomes" id="UP000541154"/>
    </source>
</evidence>